<feature type="domain" description="ABC transporter" evidence="5">
    <location>
        <begin position="1"/>
        <end position="219"/>
    </location>
</feature>
<evidence type="ECO:0000256" key="3">
    <source>
        <dbReference type="ARBA" id="ARBA00022741"/>
    </source>
</evidence>
<dbReference type="Proteomes" id="UP000185434">
    <property type="component" value="Chromosome"/>
</dbReference>
<keyword evidence="3" id="KW-0547">Nucleotide-binding</keyword>
<dbReference type="EMBL" id="CP009247">
    <property type="protein sequence ID" value="APT88206.1"/>
    <property type="molecule type" value="Genomic_DNA"/>
</dbReference>
<protein>
    <submittedName>
        <fullName evidence="6">Bacitracin ABC transporter ATP-binding protein</fullName>
    </submittedName>
</protein>
<evidence type="ECO:0000313" key="6">
    <source>
        <dbReference type="EMBL" id="APT88206.1"/>
    </source>
</evidence>
<gene>
    <name evidence="6" type="ORF">CFRA_01715</name>
</gene>
<keyword evidence="4 6" id="KW-0067">ATP-binding</keyword>
<dbReference type="InterPro" id="IPR027417">
    <property type="entry name" value="P-loop_NTPase"/>
</dbReference>
<dbReference type="SMART" id="SM00382">
    <property type="entry name" value="AAA"/>
    <property type="match status" value="1"/>
</dbReference>
<organism evidence="6 7">
    <name type="scientific">Corynebacterium frankenforstense DSM 45800</name>
    <dbReference type="NCBI Taxonomy" id="1437875"/>
    <lineage>
        <taxon>Bacteria</taxon>
        <taxon>Bacillati</taxon>
        <taxon>Actinomycetota</taxon>
        <taxon>Actinomycetes</taxon>
        <taxon>Mycobacteriales</taxon>
        <taxon>Corynebacteriaceae</taxon>
        <taxon>Corynebacterium</taxon>
    </lineage>
</organism>
<dbReference type="PANTHER" id="PTHR43335:SF4">
    <property type="entry name" value="ABC TRANSPORTER, ATP-BINDING PROTEIN"/>
    <property type="match status" value="1"/>
</dbReference>
<evidence type="ECO:0000256" key="4">
    <source>
        <dbReference type="ARBA" id="ARBA00022840"/>
    </source>
</evidence>
<dbReference type="Pfam" id="PF00005">
    <property type="entry name" value="ABC_tran"/>
    <property type="match status" value="1"/>
</dbReference>
<evidence type="ECO:0000259" key="5">
    <source>
        <dbReference type="PROSITE" id="PS50893"/>
    </source>
</evidence>
<proteinExistence type="inferred from homology"/>
<reference evidence="6 7" key="1">
    <citation type="submission" date="2014-08" db="EMBL/GenBank/DDBJ databases">
        <title>Complete genome sequence of Corynebacterium frankenforstense ST18(T) (=DSM 45800(T)), isolated from raw cow milk.</title>
        <authorList>
            <person name="Ruckert C."/>
            <person name="Albersmeier A."/>
            <person name="Winkler A."/>
            <person name="Lipski A."/>
            <person name="Kalinowski J."/>
        </authorList>
    </citation>
    <scope>NUCLEOTIDE SEQUENCE [LARGE SCALE GENOMIC DNA]</scope>
    <source>
        <strain evidence="6 7">ST18</strain>
    </source>
</reference>
<name>A0A1L7CQT7_9CORY</name>
<sequence length="227" mass="23514">MTVSLGGRRVLDDVALAARPGRVHALLGRNGAGKSTLFSVLLGLLGPDAGTVTVADAPFTRDSLRHIGASVNGPACYGHLSARANLRVHTTLLGLPDAEADRVQALVGLGDVGKKKARNFSTGMKARLALAQALLGEPEILVLDEPQNGLDPQGIADLRGFLRERAARGGTVLVSSHQLGEVRHLADDATVLAGGRVRYSGPLAGLAPGADGDLETAFLRLTAEDAR</sequence>
<dbReference type="STRING" id="1437875.CFRA_01715"/>
<dbReference type="KEGG" id="cfk:CFRA_01715"/>
<evidence type="ECO:0000256" key="2">
    <source>
        <dbReference type="ARBA" id="ARBA00022448"/>
    </source>
</evidence>
<dbReference type="SUPFAM" id="SSF52540">
    <property type="entry name" value="P-loop containing nucleoside triphosphate hydrolases"/>
    <property type="match status" value="1"/>
</dbReference>
<dbReference type="GO" id="GO:0005524">
    <property type="term" value="F:ATP binding"/>
    <property type="evidence" value="ECO:0007669"/>
    <property type="project" value="UniProtKB-KW"/>
</dbReference>
<dbReference type="InterPro" id="IPR003593">
    <property type="entry name" value="AAA+_ATPase"/>
</dbReference>
<dbReference type="GO" id="GO:0016887">
    <property type="term" value="F:ATP hydrolysis activity"/>
    <property type="evidence" value="ECO:0007669"/>
    <property type="project" value="InterPro"/>
</dbReference>
<dbReference type="Gene3D" id="3.40.50.300">
    <property type="entry name" value="P-loop containing nucleotide triphosphate hydrolases"/>
    <property type="match status" value="1"/>
</dbReference>
<dbReference type="PROSITE" id="PS50893">
    <property type="entry name" value="ABC_TRANSPORTER_2"/>
    <property type="match status" value="1"/>
</dbReference>
<evidence type="ECO:0000256" key="1">
    <source>
        <dbReference type="ARBA" id="ARBA00005417"/>
    </source>
</evidence>
<comment type="similarity">
    <text evidence="1">Belongs to the ABC transporter superfamily.</text>
</comment>
<dbReference type="AlphaFoldDB" id="A0A1L7CQT7"/>
<dbReference type="PANTHER" id="PTHR43335">
    <property type="entry name" value="ABC TRANSPORTER, ATP-BINDING PROTEIN"/>
    <property type="match status" value="1"/>
</dbReference>
<dbReference type="RefSeq" id="WP_075663178.1">
    <property type="nucleotide sequence ID" value="NZ_CP009247.1"/>
</dbReference>
<dbReference type="InterPro" id="IPR003439">
    <property type="entry name" value="ABC_transporter-like_ATP-bd"/>
</dbReference>
<keyword evidence="7" id="KW-1185">Reference proteome</keyword>
<accession>A0A1L7CQT7</accession>
<evidence type="ECO:0000313" key="7">
    <source>
        <dbReference type="Proteomes" id="UP000185434"/>
    </source>
</evidence>
<keyword evidence="2" id="KW-0813">Transport</keyword>